<feature type="transmembrane region" description="Helical" evidence="7">
    <location>
        <begin position="105"/>
        <end position="132"/>
    </location>
</feature>
<comment type="subcellular location">
    <subcellularLocation>
        <location evidence="1">Cell membrane</location>
        <topology evidence="1">Multi-pass membrane protein</topology>
    </subcellularLocation>
</comment>
<dbReference type="EMBL" id="JAMDLZ010000019">
    <property type="protein sequence ID" value="MCY9547894.1"/>
    <property type="molecule type" value="Genomic_DNA"/>
</dbReference>
<feature type="transmembrane region" description="Helical" evidence="7">
    <location>
        <begin position="223"/>
        <end position="249"/>
    </location>
</feature>
<feature type="transmembrane region" description="Helical" evidence="7">
    <location>
        <begin position="16"/>
        <end position="40"/>
    </location>
</feature>
<dbReference type="RefSeq" id="WP_268637797.1">
    <property type="nucleotide sequence ID" value="NZ_JAMDLZ010000019.1"/>
</dbReference>
<keyword evidence="6 7" id="KW-0472">Membrane</keyword>
<feature type="transmembrane region" description="Helical" evidence="7">
    <location>
        <begin position="359"/>
        <end position="381"/>
    </location>
</feature>
<dbReference type="InterPro" id="IPR011701">
    <property type="entry name" value="MFS"/>
</dbReference>
<organism evidence="9 10">
    <name type="scientific">Lysinibacillus xylanilyticus</name>
    <dbReference type="NCBI Taxonomy" id="582475"/>
    <lineage>
        <taxon>Bacteria</taxon>
        <taxon>Bacillati</taxon>
        <taxon>Bacillota</taxon>
        <taxon>Bacilli</taxon>
        <taxon>Bacillales</taxon>
        <taxon>Bacillaceae</taxon>
        <taxon>Lysinibacillus</taxon>
    </lineage>
</organism>
<keyword evidence="5 7" id="KW-1133">Transmembrane helix</keyword>
<dbReference type="Proteomes" id="UP001527052">
    <property type="component" value="Unassembled WGS sequence"/>
</dbReference>
<evidence type="ECO:0000256" key="2">
    <source>
        <dbReference type="ARBA" id="ARBA00022448"/>
    </source>
</evidence>
<dbReference type="Gene3D" id="1.20.1250.20">
    <property type="entry name" value="MFS general substrate transporter like domains"/>
    <property type="match status" value="1"/>
</dbReference>
<dbReference type="Pfam" id="PF07690">
    <property type="entry name" value="MFS_1"/>
    <property type="match status" value="1"/>
</dbReference>
<evidence type="ECO:0000256" key="6">
    <source>
        <dbReference type="ARBA" id="ARBA00023136"/>
    </source>
</evidence>
<dbReference type="InterPro" id="IPR036259">
    <property type="entry name" value="MFS_trans_sf"/>
</dbReference>
<keyword evidence="4 7" id="KW-0812">Transmembrane</keyword>
<comment type="caution">
    <text evidence="9">The sequence shown here is derived from an EMBL/GenBank/DDBJ whole genome shotgun (WGS) entry which is preliminary data.</text>
</comment>
<feature type="domain" description="Major facilitator superfamily (MFS) profile" evidence="8">
    <location>
        <begin position="13"/>
        <end position="409"/>
    </location>
</feature>
<protein>
    <submittedName>
        <fullName evidence="9">MFS transporter</fullName>
    </submittedName>
</protein>
<dbReference type="SUPFAM" id="SSF103473">
    <property type="entry name" value="MFS general substrate transporter"/>
    <property type="match status" value="1"/>
</dbReference>
<feature type="transmembrane region" description="Helical" evidence="7">
    <location>
        <begin position="78"/>
        <end position="99"/>
    </location>
</feature>
<feature type="transmembrane region" description="Helical" evidence="7">
    <location>
        <begin position="261"/>
        <end position="282"/>
    </location>
</feature>
<dbReference type="PANTHER" id="PTHR43266">
    <property type="entry name" value="MACROLIDE-EFFLUX PROTEIN"/>
    <property type="match status" value="1"/>
</dbReference>
<sequence>MELQIKRKGFSKDFNLMVIGQIISILGSALLRFALSLYVLDITGRADLFAVLFAISSVPMLLAPLGGAIADRFNRRNLMVIFDFMSSIIVFIFFAMLAIGNSSVLLIGVVMVLLSFVSAMYAPTVMASIPVLVEEEKLEQANGIVNGIQALSNIAAPVLGGILYGLIGIKVLVLVSGVFFFLSAILEMFIHIPFMQREQNRHIIPTLVNDLKEGFSYVVKQSFIFKCMILAALLNLLLTPLFVVGVPIILRVTMQSSDTLYGVGMGLIDFATILGALSMGYFAKKMGINNLYIWIFITALLIVPMALSVTPLLLNIGYYPSYTLFVVSALLIAMIMTIISIYVITVVQKETPNENLGKVMAIIIAVSQCMAPIGQILYGVLFEAFSVKVYVPILIISIVMVVMAIATKRILRFENSDAAK</sequence>
<evidence type="ECO:0000313" key="10">
    <source>
        <dbReference type="Proteomes" id="UP001527052"/>
    </source>
</evidence>
<feature type="transmembrane region" description="Helical" evidence="7">
    <location>
        <begin position="144"/>
        <end position="167"/>
    </location>
</feature>
<feature type="transmembrane region" description="Helical" evidence="7">
    <location>
        <begin position="173"/>
        <end position="194"/>
    </location>
</feature>
<evidence type="ECO:0000256" key="5">
    <source>
        <dbReference type="ARBA" id="ARBA00022989"/>
    </source>
</evidence>
<evidence type="ECO:0000256" key="1">
    <source>
        <dbReference type="ARBA" id="ARBA00004651"/>
    </source>
</evidence>
<reference evidence="9 10" key="1">
    <citation type="submission" date="2022-05" db="EMBL/GenBank/DDBJ databases">
        <title>Genome Sequencing of Bee-Associated Microbes.</title>
        <authorList>
            <person name="Dunlap C."/>
        </authorList>
    </citation>
    <scope>NUCLEOTIDE SEQUENCE [LARGE SCALE GENOMIC DNA]</scope>
    <source>
        <strain evidence="9 10">NRRL BD-083</strain>
    </source>
</reference>
<evidence type="ECO:0000256" key="7">
    <source>
        <dbReference type="SAM" id="Phobius"/>
    </source>
</evidence>
<keyword evidence="3" id="KW-1003">Cell membrane</keyword>
<keyword evidence="10" id="KW-1185">Reference proteome</keyword>
<evidence type="ECO:0000259" key="8">
    <source>
        <dbReference type="PROSITE" id="PS50850"/>
    </source>
</evidence>
<keyword evidence="2" id="KW-0813">Transport</keyword>
<proteinExistence type="predicted"/>
<evidence type="ECO:0000256" key="4">
    <source>
        <dbReference type="ARBA" id="ARBA00022692"/>
    </source>
</evidence>
<evidence type="ECO:0000256" key="3">
    <source>
        <dbReference type="ARBA" id="ARBA00022475"/>
    </source>
</evidence>
<accession>A0ABT4EUN6</accession>
<name>A0ABT4EUN6_9BACI</name>
<dbReference type="PANTHER" id="PTHR43266:SF9">
    <property type="entry name" value="PERMEASE, MAJOR FACILITATOR SUPERFAMILY-RELATED"/>
    <property type="match status" value="1"/>
</dbReference>
<feature type="transmembrane region" description="Helical" evidence="7">
    <location>
        <begin position="291"/>
        <end position="316"/>
    </location>
</feature>
<feature type="transmembrane region" description="Helical" evidence="7">
    <location>
        <begin position="46"/>
        <end position="66"/>
    </location>
</feature>
<dbReference type="PROSITE" id="PS50850">
    <property type="entry name" value="MFS"/>
    <property type="match status" value="1"/>
</dbReference>
<dbReference type="CDD" id="cd06173">
    <property type="entry name" value="MFS_MefA_like"/>
    <property type="match status" value="1"/>
</dbReference>
<feature type="transmembrane region" description="Helical" evidence="7">
    <location>
        <begin position="387"/>
        <end position="406"/>
    </location>
</feature>
<dbReference type="InterPro" id="IPR020846">
    <property type="entry name" value="MFS_dom"/>
</dbReference>
<gene>
    <name evidence="9" type="ORF">M5W82_13100</name>
</gene>
<feature type="transmembrane region" description="Helical" evidence="7">
    <location>
        <begin position="322"/>
        <end position="347"/>
    </location>
</feature>
<evidence type="ECO:0000313" key="9">
    <source>
        <dbReference type="EMBL" id="MCY9547894.1"/>
    </source>
</evidence>